<accession>A0AAW0IHJ5</accession>
<protein>
    <submittedName>
        <fullName evidence="2">Uncharacterized protein</fullName>
    </submittedName>
</protein>
<organism evidence="2 3">
    <name type="scientific">Myodes glareolus</name>
    <name type="common">Bank vole</name>
    <name type="synonym">Clethrionomys glareolus</name>
    <dbReference type="NCBI Taxonomy" id="447135"/>
    <lineage>
        <taxon>Eukaryota</taxon>
        <taxon>Metazoa</taxon>
        <taxon>Chordata</taxon>
        <taxon>Craniata</taxon>
        <taxon>Vertebrata</taxon>
        <taxon>Euteleostomi</taxon>
        <taxon>Mammalia</taxon>
        <taxon>Eutheria</taxon>
        <taxon>Euarchontoglires</taxon>
        <taxon>Glires</taxon>
        <taxon>Rodentia</taxon>
        <taxon>Myomorpha</taxon>
        <taxon>Muroidea</taxon>
        <taxon>Cricetidae</taxon>
        <taxon>Arvicolinae</taxon>
        <taxon>Myodes</taxon>
    </lineage>
</organism>
<keyword evidence="3" id="KW-1185">Reference proteome</keyword>
<gene>
    <name evidence="2" type="ORF">U0070_002872</name>
</gene>
<reference evidence="2 3" key="1">
    <citation type="journal article" date="2023" name="bioRxiv">
        <title>Conserved and derived expression patterns and positive selection on dental genes reveal complex evolutionary context of ever-growing rodent molars.</title>
        <authorList>
            <person name="Calamari Z.T."/>
            <person name="Song A."/>
            <person name="Cohen E."/>
            <person name="Akter M."/>
            <person name="Roy R.D."/>
            <person name="Hallikas O."/>
            <person name="Christensen M.M."/>
            <person name="Li P."/>
            <person name="Marangoni P."/>
            <person name="Jernvall J."/>
            <person name="Klein O.D."/>
        </authorList>
    </citation>
    <scope>NUCLEOTIDE SEQUENCE [LARGE SCALE GENOMIC DNA]</scope>
    <source>
        <strain evidence="2">V071</strain>
    </source>
</reference>
<name>A0AAW0IHJ5_MYOGA</name>
<feature type="transmembrane region" description="Helical" evidence="1">
    <location>
        <begin position="41"/>
        <end position="59"/>
    </location>
</feature>
<proteinExistence type="predicted"/>
<keyword evidence="1" id="KW-0472">Membrane</keyword>
<keyword evidence="1" id="KW-1133">Transmembrane helix</keyword>
<dbReference type="AlphaFoldDB" id="A0AAW0IHJ5"/>
<comment type="caution">
    <text evidence="2">The sequence shown here is derived from an EMBL/GenBank/DDBJ whole genome shotgun (WGS) entry which is preliminary data.</text>
</comment>
<evidence type="ECO:0000313" key="3">
    <source>
        <dbReference type="Proteomes" id="UP001488838"/>
    </source>
</evidence>
<evidence type="ECO:0000256" key="1">
    <source>
        <dbReference type="SAM" id="Phobius"/>
    </source>
</evidence>
<sequence length="67" mass="7040">MSSTSGVCTLNQSISGLKGPLLASAPFAGLLNDQRKIYSRAFYSCTAGMSVAAVCLALVRPCEKDLR</sequence>
<dbReference type="EMBL" id="JBBHLL010000128">
    <property type="protein sequence ID" value="KAK7813975.1"/>
    <property type="molecule type" value="Genomic_DNA"/>
</dbReference>
<evidence type="ECO:0000313" key="2">
    <source>
        <dbReference type="EMBL" id="KAK7813975.1"/>
    </source>
</evidence>
<keyword evidence="1" id="KW-0812">Transmembrane</keyword>
<dbReference type="Proteomes" id="UP001488838">
    <property type="component" value="Unassembled WGS sequence"/>
</dbReference>